<reference evidence="2 3" key="4">
    <citation type="journal article" date="2020" name="PLoS ONE">
        <title>Taxonomic classification of strain PO100/5 shows a broader geographic distribution and genetic markers of the recently described Corynebacterium silvaticum.</title>
        <authorList>
            <person name="Viana M.V.C."/>
            <person name="Profeta R."/>
            <person name="da Silva A.L."/>
            <person name="Hurtado R."/>
            <person name="Cerqueira J.C."/>
            <person name="Ribeiro B.F.S."/>
            <person name="Almeida M.O."/>
            <person name="Morais-Rodrigues F."/>
            <person name="Soares S.C."/>
            <person name="Oliveira M."/>
            <person name="Tavares L."/>
            <person name="Figueiredo H."/>
            <person name="Wattam A.R."/>
            <person name="Barh D."/>
            <person name="Ghosh P."/>
            <person name="Silva A."/>
            <person name="Azevedo V."/>
        </authorList>
    </citation>
    <scope>NUCLEOTIDE SEQUENCE [LARGE SCALE GENOMIC DNA]</scope>
    <source>
        <strain evidence="2 3">PO100/5</strain>
    </source>
</reference>
<dbReference type="InterPro" id="IPR009061">
    <property type="entry name" value="DNA-bd_dom_put_sf"/>
</dbReference>
<evidence type="ECO:0000313" key="3">
    <source>
        <dbReference type="Proteomes" id="UP000195652"/>
    </source>
</evidence>
<dbReference type="Proteomes" id="UP000195652">
    <property type="component" value="Chromosome"/>
</dbReference>
<dbReference type="OrthoDB" id="4413921at2"/>
<dbReference type="EMBL" id="CP021417">
    <property type="protein sequence ID" value="ARU45306.1"/>
    <property type="molecule type" value="Genomic_DNA"/>
</dbReference>
<dbReference type="SUPFAM" id="SSF46955">
    <property type="entry name" value="Putative DNA-binding domain"/>
    <property type="match status" value="1"/>
</dbReference>
<proteinExistence type="predicted"/>
<reference evidence="2 3" key="3">
    <citation type="journal article" date="2020" name="Int. J. Syst. Evol. Microbiol.">
        <title>Corynebacterium silvaticum sp. nov., a unique group of NTTB corynebacteria in wild boar and roe deer.</title>
        <authorList>
            <person name="Dangel A."/>
            <person name="Berger A."/>
            <person name="Rau J."/>
            <person name="Eisenberg T."/>
            <person name="Kampfer P."/>
            <person name="Margos G."/>
            <person name="Contzen M."/>
            <person name="Busse H.J."/>
            <person name="Konrad R."/>
            <person name="Peters M."/>
            <person name="Sting R."/>
            <person name="Sing A."/>
        </authorList>
    </citation>
    <scope>NUCLEOTIDE SEQUENCE [LARGE SCALE GENOMIC DNA]</scope>
    <source>
        <strain evidence="2 3">PO100/5</strain>
    </source>
</reference>
<dbReference type="RefSeq" id="WP_087453193.1">
    <property type="nucleotide sequence ID" value="NZ_CP021417.2"/>
</dbReference>
<keyword evidence="3" id="KW-1185">Reference proteome</keyword>
<name>A0A7Y4UPH8_9CORY</name>
<feature type="domain" description="Helix-turn-helix" evidence="1">
    <location>
        <begin position="10"/>
        <end position="62"/>
    </location>
</feature>
<dbReference type="GeneID" id="75006855"/>
<reference evidence="2 3" key="2">
    <citation type="journal article" date="2020" name="Antonie Van Leeuwenhoek">
        <title>Phylogenomic characterisation of a novel corynebacterial species pathogenic to animals.</title>
        <authorList>
            <person name="Moller J."/>
            <person name="Musella L."/>
            <person name="Melnikov V."/>
            <person name="Geissdorfer W."/>
            <person name="Burkovski A."/>
            <person name="Sangal V."/>
        </authorList>
    </citation>
    <scope>NUCLEOTIDE SEQUENCE [LARGE SCALE GENOMIC DNA]</scope>
    <source>
        <strain evidence="2 3">PO100/5</strain>
    </source>
</reference>
<dbReference type="Pfam" id="PF12728">
    <property type="entry name" value="HTH_17"/>
    <property type="match status" value="1"/>
</dbReference>
<reference evidence="2 3" key="1">
    <citation type="journal article" date="2014" name="BMC Vet. Res.">
        <title>First report of Corynebacterium pseudotuberculosis from caseous lymphadenitis lesions in Black Alentejano pig (Sus scrofa domesticus).</title>
        <authorList>
            <person name="Oliveira M."/>
            <person name="Barroco C."/>
            <person name="Mottola C."/>
            <person name="Santos R."/>
            <person name="Lemsaddek A."/>
            <person name="Tavares L."/>
            <person name="Semedo-Lemsaddek T."/>
        </authorList>
    </citation>
    <scope>NUCLEOTIDE SEQUENCE [LARGE SCALE GENOMIC DNA]</scope>
    <source>
        <strain evidence="2 3">PO100/5</strain>
    </source>
</reference>
<sequence>MTNVSTLDRWLSPNQAAEIIPYSPWQIRKFCREGLLPSSKKPGSKNNRIMIKHSAIIAFAQTAQERRNQ</sequence>
<organism evidence="2 3">
    <name type="scientific">Corynebacterium silvaticum</name>
    <dbReference type="NCBI Taxonomy" id="2320431"/>
    <lineage>
        <taxon>Bacteria</taxon>
        <taxon>Bacillati</taxon>
        <taxon>Actinomycetota</taxon>
        <taxon>Actinomycetes</taxon>
        <taxon>Mycobacteriales</taxon>
        <taxon>Corynebacteriaceae</taxon>
        <taxon>Corynebacterium</taxon>
    </lineage>
</organism>
<dbReference type="InterPro" id="IPR041657">
    <property type="entry name" value="HTH_17"/>
</dbReference>
<gene>
    <name evidence="2" type="ORF">CBE74_00900</name>
</gene>
<protein>
    <submittedName>
        <fullName evidence="2">Helix-turn-helix domain-containing protein</fullName>
    </submittedName>
</protein>
<evidence type="ECO:0000313" key="2">
    <source>
        <dbReference type="EMBL" id="ARU45306.1"/>
    </source>
</evidence>
<evidence type="ECO:0000259" key="1">
    <source>
        <dbReference type="Pfam" id="PF12728"/>
    </source>
</evidence>
<dbReference type="KEGG" id="csil:CBE74_00900"/>
<dbReference type="AlphaFoldDB" id="A0A7Y4UPH8"/>
<accession>A0A7Y4UPH8</accession>